<name>A0A1C6JW03_9FIRM</name>
<dbReference type="CDD" id="cd00383">
    <property type="entry name" value="trans_reg_C"/>
    <property type="match status" value="1"/>
</dbReference>
<keyword evidence="2 8" id="KW-0597">Phosphoprotein</keyword>
<dbReference type="InterPro" id="IPR036388">
    <property type="entry name" value="WH-like_DNA-bd_sf"/>
</dbReference>
<dbReference type="GO" id="GO:0032993">
    <property type="term" value="C:protein-DNA complex"/>
    <property type="evidence" value="ECO:0007669"/>
    <property type="project" value="TreeGrafter"/>
</dbReference>
<dbReference type="InterPro" id="IPR001867">
    <property type="entry name" value="OmpR/PhoB-type_DNA-bd"/>
</dbReference>
<evidence type="ECO:0000256" key="9">
    <source>
        <dbReference type="PROSITE-ProRule" id="PRU01091"/>
    </source>
</evidence>
<keyword evidence="3" id="KW-0902">Two-component regulatory system</keyword>
<dbReference type="SMART" id="SM00862">
    <property type="entry name" value="Trans_reg_C"/>
    <property type="match status" value="1"/>
</dbReference>
<evidence type="ECO:0000256" key="6">
    <source>
        <dbReference type="ARBA" id="ARBA00023163"/>
    </source>
</evidence>
<dbReference type="GO" id="GO:0000156">
    <property type="term" value="F:phosphorelay response regulator activity"/>
    <property type="evidence" value="ECO:0007669"/>
    <property type="project" value="TreeGrafter"/>
</dbReference>
<gene>
    <name evidence="12" type="primary">phoB_1</name>
    <name evidence="12" type="ORF">SAMEA3545359_02334</name>
</gene>
<dbReference type="PANTHER" id="PTHR48111">
    <property type="entry name" value="REGULATOR OF RPOS"/>
    <property type="match status" value="1"/>
</dbReference>
<evidence type="ECO:0000256" key="2">
    <source>
        <dbReference type="ARBA" id="ARBA00022553"/>
    </source>
</evidence>
<dbReference type="AlphaFoldDB" id="A0A1C6JW03"/>
<evidence type="ECO:0000313" key="12">
    <source>
        <dbReference type="EMBL" id="SCJ86200.1"/>
    </source>
</evidence>
<dbReference type="CDD" id="cd17574">
    <property type="entry name" value="REC_OmpR"/>
    <property type="match status" value="1"/>
</dbReference>
<sequence>MERILVIEDDRTIKEELCALLTASGYLPVEEEPCDLALLDVSLPGESGLTICRRLRQHSDVPVIFLTARVSPEDELLGFGVGADDYIRKPYNSSVLLARIARLLHRRPGTVLTVRQLTLDLASMTVYFGGASRELTKNETRILACLMQKELCTRQEIIEDLWQNSLYIDESTLYVNIARLRDKLRQLGAGDYIRTVRGVGYRL</sequence>
<evidence type="ECO:0000256" key="7">
    <source>
        <dbReference type="ARBA" id="ARBA00024867"/>
    </source>
</evidence>
<evidence type="ECO:0000256" key="3">
    <source>
        <dbReference type="ARBA" id="ARBA00023012"/>
    </source>
</evidence>
<evidence type="ECO:0000259" key="11">
    <source>
        <dbReference type="PROSITE" id="PS51755"/>
    </source>
</evidence>
<protein>
    <recommendedName>
        <fullName evidence="1">Stage 0 sporulation protein A homolog</fullName>
    </recommendedName>
</protein>
<keyword evidence="5 9" id="KW-0238">DNA-binding</keyword>
<feature type="DNA-binding region" description="OmpR/PhoB-type" evidence="9">
    <location>
        <begin position="109"/>
        <end position="203"/>
    </location>
</feature>
<feature type="domain" description="Response regulatory" evidence="10">
    <location>
        <begin position="1"/>
        <end position="104"/>
    </location>
</feature>
<dbReference type="GO" id="GO:0005829">
    <property type="term" value="C:cytosol"/>
    <property type="evidence" value="ECO:0007669"/>
    <property type="project" value="TreeGrafter"/>
</dbReference>
<feature type="modified residue" description="4-aspartylphosphate" evidence="8">
    <location>
        <position position="40"/>
    </location>
</feature>
<keyword evidence="4" id="KW-0805">Transcription regulation</keyword>
<keyword evidence="6" id="KW-0804">Transcription</keyword>
<dbReference type="PROSITE" id="PS50110">
    <property type="entry name" value="RESPONSE_REGULATORY"/>
    <property type="match status" value="1"/>
</dbReference>
<feature type="domain" description="OmpR/PhoB-type" evidence="11">
    <location>
        <begin position="109"/>
        <end position="203"/>
    </location>
</feature>
<evidence type="ECO:0000259" key="10">
    <source>
        <dbReference type="PROSITE" id="PS50110"/>
    </source>
</evidence>
<dbReference type="SUPFAM" id="SSF52172">
    <property type="entry name" value="CheY-like"/>
    <property type="match status" value="1"/>
</dbReference>
<organism evidence="12">
    <name type="scientific">uncultured Anaerotruncus sp</name>
    <dbReference type="NCBI Taxonomy" id="905011"/>
    <lineage>
        <taxon>Bacteria</taxon>
        <taxon>Bacillati</taxon>
        <taxon>Bacillota</taxon>
        <taxon>Clostridia</taxon>
        <taxon>Eubacteriales</taxon>
        <taxon>Oscillospiraceae</taxon>
        <taxon>Anaerotruncus</taxon>
        <taxon>environmental samples</taxon>
    </lineage>
</organism>
<dbReference type="PROSITE" id="PS51755">
    <property type="entry name" value="OMPR_PHOB"/>
    <property type="match status" value="1"/>
</dbReference>
<dbReference type="InterPro" id="IPR011006">
    <property type="entry name" value="CheY-like_superfamily"/>
</dbReference>
<dbReference type="Pfam" id="PF00072">
    <property type="entry name" value="Response_reg"/>
    <property type="match status" value="1"/>
</dbReference>
<dbReference type="Gene3D" id="1.10.10.10">
    <property type="entry name" value="Winged helix-like DNA-binding domain superfamily/Winged helix DNA-binding domain"/>
    <property type="match status" value="1"/>
</dbReference>
<evidence type="ECO:0000256" key="8">
    <source>
        <dbReference type="PROSITE-ProRule" id="PRU00169"/>
    </source>
</evidence>
<comment type="function">
    <text evidence="7">May play the central regulatory role in sporulation. It may be an element of the effector pathway responsible for the activation of sporulation genes in response to nutritional stress. Spo0A may act in concert with spo0H (a sigma factor) to control the expression of some genes that are critical to the sporulation process.</text>
</comment>
<dbReference type="GO" id="GO:0000976">
    <property type="term" value="F:transcription cis-regulatory region binding"/>
    <property type="evidence" value="ECO:0007669"/>
    <property type="project" value="TreeGrafter"/>
</dbReference>
<dbReference type="GO" id="GO:0006355">
    <property type="term" value="P:regulation of DNA-templated transcription"/>
    <property type="evidence" value="ECO:0007669"/>
    <property type="project" value="InterPro"/>
</dbReference>
<evidence type="ECO:0000256" key="1">
    <source>
        <dbReference type="ARBA" id="ARBA00018672"/>
    </source>
</evidence>
<accession>A0A1C6JW03</accession>
<dbReference type="SMART" id="SM00448">
    <property type="entry name" value="REC"/>
    <property type="match status" value="1"/>
</dbReference>
<dbReference type="InterPro" id="IPR001789">
    <property type="entry name" value="Sig_transdc_resp-reg_receiver"/>
</dbReference>
<dbReference type="Pfam" id="PF00486">
    <property type="entry name" value="Trans_reg_C"/>
    <property type="match status" value="1"/>
</dbReference>
<dbReference type="PANTHER" id="PTHR48111:SF1">
    <property type="entry name" value="TWO-COMPONENT RESPONSE REGULATOR ORR33"/>
    <property type="match status" value="1"/>
</dbReference>
<dbReference type="EMBL" id="FMHG01000002">
    <property type="protein sequence ID" value="SCJ86200.1"/>
    <property type="molecule type" value="Genomic_DNA"/>
</dbReference>
<dbReference type="InterPro" id="IPR039420">
    <property type="entry name" value="WalR-like"/>
</dbReference>
<dbReference type="Gene3D" id="3.40.50.2300">
    <property type="match status" value="1"/>
</dbReference>
<reference evidence="12" key="1">
    <citation type="submission" date="2015-09" db="EMBL/GenBank/DDBJ databases">
        <authorList>
            <consortium name="Pathogen Informatics"/>
        </authorList>
    </citation>
    <scope>NUCLEOTIDE SEQUENCE</scope>
    <source>
        <strain evidence="12">2789STDY5834896</strain>
    </source>
</reference>
<evidence type="ECO:0000256" key="5">
    <source>
        <dbReference type="ARBA" id="ARBA00023125"/>
    </source>
</evidence>
<proteinExistence type="predicted"/>
<evidence type="ECO:0000256" key="4">
    <source>
        <dbReference type="ARBA" id="ARBA00023015"/>
    </source>
</evidence>